<dbReference type="InterPro" id="IPR031304">
    <property type="entry name" value="SLT_2"/>
</dbReference>
<feature type="domain" description="Transglycosylase SLT" evidence="2">
    <location>
        <begin position="43"/>
        <end position="329"/>
    </location>
</feature>
<dbReference type="InterPro" id="IPR036366">
    <property type="entry name" value="PGBDSf"/>
</dbReference>
<dbReference type="Pfam" id="PF01471">
    <property type="entry name" value="PG_binding_1"/>
    <property type="match status" value="1"/>
</dbReference>
<protein>
    <submittedName>
        <fullName evidence="3">Lytic murein transglycosylase</fullName>
    </submittedName>
</protein>
<gene>
    <name evidence="3" type="ORF">SAMN02927923_03503</name>
</gene>
<dbReference type="OrthoDB" id="9808544at2"/>
<dbReference type="PANTHER" id="PTHR30163">
    <property type="entry name" value="MEMBRANE-BOUND LYTIC MUREIN TRANSGLYCOSYLASE B"/>
    <property type="match status" value="1"/>
</dbReference>
<evidence type="ECO:0000259" key="2">
    <source>
        <dbReference type="Pfam" id="PF13406"/>
    </source>
</evidence>
<organism evidence="3 4">
    <name type="scientific">Microvirga guangxiensis</name>
    <dbReference type="NCBI Taxonomy" id="549386"/>
    <lineage>
        <taxon>Bacteria</taxon>
        <taxon>Pseudomonadati</taxon>
        <taxon>Pseudomonadota</taxon>
        <taxon>Alphaproteobacteria</taxon>
        <taxon>Hyphomicrobiales</taxon>
        <taxon>Methylobacteriaceae</taxon>
        <taxon>Microvirga</taxon>
    </lineage>
</organism>
<dbReference type="GO" id="GO:0008933">
    <property type="term" value="F:peptidoglycan lytic transglycosylase activity"/>
    <property type="evidence" value="ECO:0007669"/>
    <property type="project" value="TreeGrafter"/>
</dbReference>
<evidence type="ECO:0000313" key="3">
    <source>
        <dbReference type="EMBL" id="SCZ02655.1"/>
    </source>
</evidence>
<dbReference type="AlphaFoldDB" id="A0A1G5KPY9"/>
<dbReference type="SUPFAM" id="SSF53955">
    <property type="entry name" value="Lysozyme-like"/>
    <property type="match status" value="1"/>
</dbReference>
<dbReference type="InterPro" id="IPR011970">
    <property type="entry name" value="MltB_2"/>
</dbReference>
<evidence type="ECO:0000259" key="1">
    <source>
        <dbReference type="Pfam" id="PF01471"/>
    </source>
</evidence>
<feature type="domain" description="Peptidoglycan binding-like" evidence="1">
    <location>
        <begin position="351"/>
        <end position="404"/>
    </location>
</feature>
<dbReference type="GO" id="GO:0009253">
    <property type="term" value="P:peptidoglycan catabolic process"/>
    <property type="evidence" value="ECO:0007669"/>
    <property type="project" value="TreeGrafter"/>
</dbReference>
<dbReference type="Proteomes" id="UP000199569">
    <property type="component" value="Unassembled WGS sequence"/>
</dbReference>
<dbReference type="Gene3D" id="1.10.101.10">
    <property type="entry name" value="PGBD-like superfamily/PGBD"/>
    <property type="match status" value="1"/>
</dbReference>
<evidence type="ECO:0000313" key="4">
    <source>
        <dbReference type="Proteomes" id="UP000199569"/>
    </source>
</evidence>
<dbReference type="PANTHER" id="PTHR30163:SF8">
    <property type="entry name" value="LYTIC MUREIN TRANSGLYCOSYLASE"/>
    <property type="match status" value="1"/>
</dbReference>
<name>A0A1G5KPY9_9HYPH</name>
<dbReference type="EMBL" id="FMVJ01000011">
    <property type="protein sequence ID" value="SCZ02655.1"/>
    <property type="molecule type" value="Genomic_DNA"/>
</dbReference>
<dbReference type="InterPro" id="IPR036365">
    <property type="entry name" value="PGBD-like_sf"/>
</dbReference>
<dbReference type="InterPro" id="IPR002477">
    <property type="entry name" value="Peptidoglycan-bd-like"/>
</dbReference>
<dbReference type="STRING" id="549386.SAMN02927923_03503"/>
<dbReference type="SUPFAM" id="SSF47090">
    <property type="entry name" value="PGBD-like"/>
    <property type="match status" value="1"/>
</dbReference>
<sequence length="409" mass="45495">MHLPLSPVRRFCGALILGLSFAAFGVEGWTRPAQAQEVSEAGFQRFVQGLWPLAKARGVSRATFEDAFRGVQPDPKIIALTKKQSEFVRPIWDYINGAISAQRLQRGREMSAEWSKTLTAIEKTYGVPRSVVLGVWGMETNFGSFTGSIYAVRALATLAYTGYRGDFFKDELLTALQILEQGHVRRNKMLGSWAGAMGQTQFMPSSFVKYAVDGNRDGVRDIWSSVPDAMASTANYLRQHGWEPGLPWGFEVKLPQGFDFGYLSGTFPQWQYVGVRRVDGKAMPQAGQATLFLPAGANGPAFLVTKNYDVIKAYNSSDAYAMGVAHLGDRVMGGLPIQGAWPKDQPMMAKDERQELQQRLARLGFYEGETDGKFGSKTREAVRNFQLRRGLIPDGYADYAVLRELRTNR</sequence>
<dbReference type="InterPro" id="IPR043426">
    <property type="entry name" value="MltB-like"/>
</dbReference>
<dbReference type="CDD" id="cd13399">
    <property type="entry name" value="Slt35-like"/>
    <property type="match status" value="1"/>
</dbReference>
<keyword evidence="4" id="KW-1185">Reference proteome</keyword>
<dbReference type="Pfam" id="PF13406">
    <property type="entry name" value="SLT_2"/>
    <property type="match status" value="1"/>
</dbReference>
<dbReference type="Gene3D" id="1.10.8.350">
    <property type="entry name" value="Bacterial muramidase"/>
    <property type="match status" value="1"/>
</dbReference>
<dbReference type="InterPro" id="IPR023346">
    <property type="entry name" value="Lysozyme-like_dom_sf"/>
</dbReference>
<dbReference type="RefSeq" id="WP_091137423.1">
    <property type="nucleotide sequence ID" value="NZ_FMVJ01000011.1"/>
</dbReference>
<proteinExistence type="predicted"/>
<accession>A0A1G5KPY9</accession>
<dbReference type="Gene3D" id="1.10.530.10">
    <property type="match status" value="1"/>
</dbReference>
<dbReference type="NCBIfam" id="TIGR02283">
    <property type="entry name" value="MltB_2"/>
    <property type="match status" value="1"/>
</dbReference>
<reference evidence="3 4" key="1">
    <citation type="submission" date="2016-10" db="EMBL/GenBank/DDBJ databases">
        <authorList>
            <person name="de Groot N.N."/>
        </authorList>
    </citation>
    <scope>NUCLEOTIDE SEQUENCE [LARGE SCALE GENOMIC DNA]</scope>
    <source>
        <strain evidence="3 4">CGMCC 1.7666</strain>
    </source>
</reference>